<gene>
    <name evidence="4" type="ORF">C445_02561</name>
    <name evidence="3" type="ORF">CHINAEXTREME_06990</name>
</gene>
<dbReference type="KEGG" id="hlc:CHINAEXTREME06990"/>
<dbReference type="STRING" id="358396.CHINAEXTREME_06990"/>
<reference evidence="3" key="3">
    <citation type="submission" date="2017-01" db="EMBL/GenBank/DDBJ databases">
        <authorList>
            <person name="Mah S.A."/>
            <person name="Swanson W.J."/>
            <person name="Moy G.W."/>
            <person name="Vacquier V.D."/>
        </authorList>
    </citation>
    <scope>NUCLEOTIDE SEQUENCE</scope>
    <source>
        <strain evidence="3">AJ5</strain>
    </source>
</reference>
<reference evidence="3 6" key="1">
    <citation type="journal article" date="2011" name="J. Bacteriol.">
        <title>Genome sequence of Halobiforma lacisalsi AJ5, an extremely halophilic archaeon which harbors a bop gene.</title>
        <authorList>
            <person name="Jiang X."/>
            <person name="Wang S."/>
            <person name="Cheng H."/>
            <person name="Huo Y."/>
            <person name="Zhang X."/>
            <person name="Zhu X."/>
            <person name="Han X."/>
            <person name="Ni P."/>
            <person name="Wu M."/>
        </authorList>
    </citation>
    <scope>NUCLEOTIDE SEQUENCE [LARGE SCALE GENOMIC DNA]</scope>
    <source>
        <strain evidence="3 6">AJ5</strain>
    </source>
</reference>
<feature type="compositionally biased region" description="Low complexity" evidence="1">
    <location>
        <begin position="64"/>
        <end position="85"/>
    </location>
</feature>
<sequence>MPVRRYNPVFRRSGPDPLEYECEYEYECECESRRAVGVGGTKPQPSVGSRVTDASDDATLSEFADAGTSDSDSGESASGSGAPSRDSSESDSDSESSDPDATALSTYAWGDYECDRCEEGTVRVWRDDGRLVCPDCKEW</sequence>
<evidence type="ECO:0000256" key="1">
    <source>
        <dbReference type="SAM" id="MobiDB-lite"/>
    </source>
</evidence>
<evidence type="ECO:0000259" key="2">
    <source>
        <dbReference type="Pfam" id="PF24458"/>
    </source>
</evidence>
<dbReference type="Proteomes" id="UP000011555">
    <property type="component" value="Unassembled WGS sequence"/>
</dbReference>
<keyword evidence="5" id="KW-1185">Reference proteome</keyword>
<evidence type="ECO:0000313" key="5">
    <source>
        <dbReference type="Proteomes" id="UP000011555"/>
    </source>
</evidence>
<dbReference type="Proteomes" id="UP000186547">
    <property type="component" value="Chromosome"/>
</dbReference>
<proteinExistence type="predicted"/>
<reference evidence="4 5" key="2">
    <citation type="journal article" date="2014" name="PLoS Genet.">
        <title>Phylogenetically driven sequencing of extremely halophilic archaea reveals strategies for static and dynamic osmo-response.</title>
        <authorList>
            <person name="Becker E.A."/>
            <person name="Seitzer P.M."/>
            <person name="Tritt A."/>
            <person name="Larsen D."/>
            <person name="Krusor M."/>
            <person name="Yao A.I."/>
            <person name="Wu D."/>
            <person name="Madern D."/>
            <person name="Eisen J.A."/>
            <person name="Darling A.E."/>
            <person name="Facciotti M.T."/>
        </authorList>
    </citation>
    <scope>NUCLEOTIDE SEQUENCE [LARGE SCALE GENOMIC DNA]</scope>
    <source>
        <strain evidence="4 5">AJ5</strain>
    </source>
</reference>
<dbReference type="InterPro" id="IPR055995">
    <property type="entry name" value="DUF7573"/>
</dbReference>
<name>M0LUG9_NATLA</name>
<dbReference type="Pfam" id="PF24458">
    <property type="entry name" value="DUF7573"/>
    <property type="match status" value="1"/>
</dbReference>
<protein>
    <recommendedName>
        <fullName evidence="2">DUF7573 domain-containing protein</fullName>
    </recommendedName>
</protein>
<feature type="compositionally biased region" description="Acidic residues" evidence="1">
    <location>
        <begin position="89"/>
        <end position="98"/>
    </location>
</feature>
<feature type="domain" description="DUF7573" evidence="2">
    <location>
        <begin position="103"/>
        <end position="139"/>
    </location>
</feature>
<evidence type="ECO:0000313" key="4">
    <source>
        <dbReference type="EMBL" id="EMA37086.1"/>
    </source>
</evidence>
<dbReference type="AlphaFoldDB" id="M0LUG9"/>
<dbReference type="eggNOG" id="arCOG06320">
    <property type="taxonomic scope" value="Archaea"/>
</dbReference>
<organism evidence="4 5">
    <name type="scientific">Natronobacterium lacisalsi AJ5</name>
    <dbReference type="NCBI Taxonomy" id="358396"/>
    <lineage>
        <taxon>Archaea</taxon>
        <taxon>Methanobacteriati</taxon>
        <taxon>Methanobacteriota</taxon>
        <taxon>Stenosarchaea group</taxon>
        <taxon>Halobacteria</taxon>
        <taxon>Halobacteriales</taxon>
        <taxon>Natrialbaceae</taxon>
        <taxon>Natronobacterium</taxon>
    </lineage>
</organism>
<evidence type="ECO:0000313" key="6">
    <source>
        <dbReference type="Proteomes" id="UP000186547"/>
    </source>
</evidence>
<evidence type="ECO:0000313" key="3">
    <source>
        <dbReference type="EMBL" id="APW97534.1"/>
    </source>
</evidence>
<dbReference type="EMBL" id="CP019285">
    <property type="protein sequence ID" value="APW97534.1"/>
    <property type="molecule type" value="Genomic_DNA"/>
</dbReference>
<accession>M0LUG9</accession>
<feature type="region of interest" description="Disordered" evidence="1">
    <location>
        <begin position="34"/>
        <end position="105"/>
    </location>
</feature>
<dbReference type="EMBL" id="AOLZ01000013">
    <property type="protein sequence ID" value="EMA37086.1"/>
    <property type="molecule type" value="Genomic_DNA"/>
</dbReference>